<feature type="compositionally biased region" description="Polar residues" evidence="1">
    <location>
        <begin position="16"/>
        <end position="33"/>
    </location>
</feature>
<organism evidence="2 3">
    <name type="scientific">Liparis tanakae</name>
    <name type="common">Tanaka's snailfish</name>
    <dbReference type="NCBI Taxonomy" id="230148"/>
    <lineage>
        <taxon>Eukaryota</taxon>
        <taxon>Metazoa</taxon>
        <taxon>Chordata</taxon>
        <taxon>Craniata</taxon>
        <taxon>Vertebrata</taxon>
        <taxon>Euteleostomi</taxon>
        <taxon>Actinopterygii</taxon>
        <taxon>Neopterygii</taxon>
        <taxon>Teleostei</taxon>
        <taxon>Neoteleostei</taxon>
        <taxon>Acanthomorphata</taxon>
        <taxon>Eupercaria</taxon>
        <taxon>Perciformes</taxon>
        <taxon>Cottioidei</taxon>
        <taxon>Cottales</taxon>
        <taxon>Liparidae</taxon>
        <taxon>Liparis</taxon>
    </lineage>
</organism>
<accession>A0A4Z2FIG1</accession>
<gene>
    <name evidence="2" type="ORF">EYF80_049101</name>
</gene>
<reference evidence="2 3" key="1">
    <citation type="submission" date="2019-03" db="EMBL/GenBank/DDBJ databases">
        <title>First draft genome of Liparis tanakae, snailfish: a comprehensive survey of snailfish specific genes.</title>
        <authorList>
            <person name="Kim W."/>
            <person name="Song I."/>
            <person name="Jeong J.-H."/>
            <person name="Kim D."/>
            <person name="Kim S."/>
            <person name="Ryu S."/>
            <person name="Song J.Y."/>
            <person name="Lee S.K."/>
        </authorList>
    </citation>
    <scope>NUCLEOTIDE SEQUENCE [LARGE SCALE GENOMIC DNA]</scope>
    <source>
        <tissue evidence="2">Muscle</tissue>
    </source>
</reference>
<dbReference type="AlphaFoldDB" id="A0A4Z2FIG1"/>
<name>A0A4Z2FIG1_9TELE</name>
<evidence type="ECO:0000313" key="2">
    <source>
        <dbReference type="EMBL" id="TNN40731.1"/>
    </source>
</evidence>
<dbReference type="EMBL" id="SRLO01001164">
    <property type="protein sequence ID" value="TNN40731.1"/>
    <property type="molecule type" value="Genomic_DNA"/>
</dbReference>
<evidence type="ECO:0000313" key="3">
    <source>
        <dbReference type="Proteomes" id="UP000314294"/>
    </source>
</evidence>
<protein>
    <submittedName>
        <fullName evidence="2">Uncharacterized protein</fullName>
    </submittedName>
</protein>
<dbReference type="Proteomes" id="UP000314294">
    <property type="component" value="Unassembled WGS sequence"/>
</dbReference>
<comment type="caution">
    <text evidence="2">The sequence shown here is derived from an EMBL/GenBank/DDBJ whole genome shotgun (WGS) entry which is preliminary data.</text>
</comment>
<sequence>MLYTRLRGIQSLLSSQLKPMGPSSTTGSSNQLTGPKLVDVRINPLRLDLDSLTRCDENVTDEHICAAGSRDAAEWKSWGPFRSLLCGEGTAALERIVKAGSKEYITPQSSAARAQFHHRDVSS</sequence>
<evidence type="ECO:0000256" key="1">
    <source>
        <dbReference type="SAM" id="MobiDB-lite"/>
    </source>
</evidence>
<proteinExistence type="predicted"/>
<keyword evidence="3" id="KW-1185">Reference proteome</keyword>
<feature type="region of interest" description="Disordered" evidence="1">
    <location>
        <begin position="16"/>
        <end position="35"/>
    </location>
</feature>